<comment type="subcellular location">
    <subcellularLocation>
        <location evidence="1 10">Cell outer membrane</location>
        <topology evidence="1 10">Multi-pass membrane protein</topology>
    </subcellularLocation>
</comment>
<dbReference type="GO" id="GO:0006811">
    <property type="term" value="P:monoatomic ion transport"/>
    <property type="evidence" value="ECO:0007669"/>
    <property type="project" value="UniProtKB-KW"/>
</dbReference>
<feature type="domain" description="TonB-dependent receptor-like beta-barrel" evidence="13">
    <location>
        <begin position="255"/>
        <end position="644"/>
    </location>
</feature>
<sequence length="670" mass="73543">MARLAQKAAGQTLGCVVSTNQNSRTQSAFLVFFLSTSSLTGIVMPPALAQDNGIVLELEEIVVTAGRNPVVAEKVGRASTVVTSHELETSQVRYVADALRRVPGVAVSRSGSVGGFTQIRIRGSEANHVLVLIDGVEVAGTSSGEFDFGTLQVADIDRIEVIRGPQSALYGSNAAAGVIQIITKGGIRNGYRVTGRSEVGSDKSVLGNVLVQGGGETFDIALSGAARGTEGFNLSDFGSEKDGDRNVTLNGKARWDITDDLFFDGTLRLTDRDSDTDDQDFTWGSPTYGQVIDTPGKVESTDIFGGGGLTWELFDDRFVQKFRGEFADLETRGRNSNGQYGDDGTRYHLSYQGTYAFDTPQFWDSAHSLTGAIEWERETYQNAYPSNPSQAAAQERDLFGTVAEYRGEFFDRAFVTGALRYDQNDRFKDTVTYSVSGAYLFPQFGTRLHASLGTGSTNPTFFEQFGFIPSSFVGNPDLKPETNFGWDIGIEQRFWQDRAMIDVAYFNERLEDEIQTQFLPSFASTPVNRDGTSKRQGVEISLGVEILQNLYARASYTYLDAQEPSGAEEVRRPPHSGSFGLTYGFHENRGTVFVDAIYNGQMEDNRFTPSGSQRVTLNDYVMVNAGADYQVTDHLQLFGRVENLLDQDYEEVYGFNTQGFTAFAGFKATF</sequence>
<evidence type="ECO:0000256" key="11">
    <source>
        <dbReference type="RuleBase" id="RU003357"/>
    </source>
</evidence>
<comment type="similarity">
    <text evidence="10 11">Belongs to the TonB-dependent receptor family.</text>
</comment>
<dbReference type="Gene3D" id="2.170.130.10">
    <property type="entry name" value="TonB-dependent receptor, plug domain"/>
    <property type="match status" value="1"/>
</dbReference>
<dbReference type="InterPro" id="IPR000531">
    <property type="entry name" value="Beta-barrel_TonB"/>
</dbReference>
<evidence type="ECO:0000256" key="5">
    <source>
        <dbReference type="ARBA" id="ARBA00022729"/>
    </source>
</evidence>
<evidence type="ECO:0000256" key="4">
    <source>
        <dbReference type="ARBA" id="ARBA00022692"/>
    </source>
</evidence>
<accession>A0A562SNN2</accession>
<evidence type="ECO:0000256" key="12">
    <source>
        <dbReference type="SAM" id="MobiDB-lite"/>
    </source>
</evidence>
<keyword evidence="3 10" id="KW-1134">Transmembrane beta strand</keyword>
<dbReference type="Gene3D" id="2.40.170.20">
    <property type="entry name" value="TonB-dependent receptor, beta-barrel domain"/>
    <property type="match status" value="1"/>
</dbReference>
<keyword evidence="7 11" id="KW-0798">TonB box</keyword>
<feature type="region of interest" description="Disordered" evidence="12">
    <location>
        <begin position="274"/>
        <end position="294"/>
    </location>
</feature>
<name>A0A562SNN2_9HYPH</name>
<dbReference type="InterPro" id="IPR036942">
    <property type="entry name" value="Beta-barrel_TonB_sf"/>
</dbReference>
<dbReference type="PANTHER" id="PTHR30069">
    <property type="entry name" value="TONB-DEPENDENT OUTER MEMBRANE RECEPTOR"/>
    <property type="match status" value="1"/>
</dbReference>
<organism evidence="15 16">
    <name type="scientific">Roseibium hamelinense</name>
    <dbReference type="NCBI Taxonomy" id="150831"/>
    <lineage>
        <taxon>Bacteria</taxon>
        <taxon>Pseudomonadati</taxon>
        <taxon>Pseudomonadota</taxon>
        <taxon>Alphaproteobacteria</taxon>
        <taxon>Hyphomicrobiales</taxon>
        <taxon>Stappiaceae</taxon>
        <taxon>Roseibium</taxon>
    </lineage>
</organism>
<keyword evidence="16" id="KW-1185">Reference proteome</keyword>
<dbReference type="RefSeq" id="WP_145345781.1">
    <property type="nucleotide sequence ID" value="NZ_SMLY01000080.1"/>
</dbReference>
<gene>
    <name evidence="15" type="ORF">JM93_03472</name>
</gene>
<dbReference type="PROSITE" id="PS52016">
    <property type="entry name" value="TONB_DEPENDENT_REC_3"/>
    <property type="match status" value="1"/>
</dbReference>
<protein>
    <submittedName>
        <fullName evidence="15">Vitamin B12 transporter</fullName>
    </submittedName>
</protein>
<dbReference type="InterPro" id="IPR037066">
    <property type="entry name" value="Plug_dom_sf"/>
</dbReference>
<dbReference type="EMBL" id="VLLF01000008">
    <property type="protein sequence ID" value="TWI82957.1"/>
    <property type="molecule type" value="Genomic_DNA"/>
</dbReference>
<evidence type="ECO:0000256" key="1">
    <source>
        <dbReference type="ARBA" id="ARBA00004571"/>
    </source>
</evidence>
<keyword evidence="8 10" id="KW-0472">Membrane</keyword>
<evidence type="ECO:0000256" key="2">
    <source>
        <dbReference type="ARBA" id="ARBA00022448"/>
    </source>
</evidence>
<dbReference type="InterPro" id="IPR012910">
    <property type="entry name" value="Plug_dom"/>
</dbReference>
<dbReference type="CDD" id="cd01347">
    <property type="entry name" value="ligand_gated_channel"/>
    <property type="match status" value="1"/>
</dbReference>
<proteinExistence type="inferred from homology"/>
<reference evidence="15 16" key="1">
    <citation type="submission" date="2019-07" db="EMBL/GenBank/DDBJ databases">
        <title>Genomic Encyclopedia of Archaeal and Bacterial Type Strains, Phase II (KMG-II): from individual species to whole genera.</title>
        <authorList>
            <person name="Goeker M."/>
        </authorList>
    </citation>
    <scope>NUCLEOTIDE SEQUENCE [LARGE SCALE GENOMIC DNA]</scope>
    <source>
        <strain evidence="15 16">ATCC BAA-252</strain>
    </source>
</reference>
<evidence type="ECO:0000259" key="14">
    <source>
        <dbReference type="Pfam" id="PF07715"/>
    </source>
</evidence>
<dbReference type="Proteomes" id="UP000320593">
    <property type="component" value="Unassembled WGS sequence"/>
</dbReference>
<dbReference type="OrthoDB" id="9760333at2"/>
<evidence type="ECO:0000256" key="6">
    <source>
        <dbReference type="ARBA" id="ARBA00023065"/>
    </source>
</evidence>
<keyword evidence="2 10" id="KW-0813">Transport</keyword>
<keyword evidence="5" id="KW-0732">Signal</keyword>
<evidence type="ECO:0000256" key="8">
    <source>
        <dbReference type="ARBA" id="ARBA00023136"/>
    </source>
</evidence>
<dbReference type="Pfam" id="PF00593">
    <property type="entry name" value="TonB_dep_Rec_b-barrel"/>
    <property type="match status" value="1"/>
</dbReference>
<dbReference type="InterPro" id="IPR039426">
    <property type="entry name" value="TonB-dep_rcpt-like"/>
</dbReference>
<comment type="caution">
    <text evidence="15">The sequence shown here is derived from an EMBL/GenBank/DDBJ whole genome shotgun (WGS) entry which is preliminary data.</text>
</comment>
<feature type="domain" description="TonB-dependent receptor plug" evidence="14">
    <location>
        <begin position="74"/>
        <end position="178"/>
    </location>
</feature>
<evidence type="ECO:0000313" key="16">
    <source>
        <dbReference type="Proteomes" id="UP000320593"/>
    </source>
</evidence>
<evidence type="ECO:0000256" key="9">
    <source>
        <dbReference type="ARBA" id="ARBA00023237"/>
    </source>
</evidence>
<dbReference type="GO" id="GO:0009279">
    <property type="term" value="C:cell outer membrane"/>
    <property type="evidence" value="ECO:0007669"/>
    <property type="project" value="UniProtKB-SubCell"/>
</dbReference>
<dbReference type="AlphaFoldDB" id="A0A562SNN2"/>
<evidence type="ECO:0000256" key="10">
    <source>
        <dbReference type="PROSITE-ProRule" id="PRU01360"/>
    </source>
</evidence>
<evidence type="ECO:0000256" key="7">
    <source>
        <dbReference type="ARBA" id="ARBA00023077"/>
    </source>
</evidence>
<dbReference type="PANTHER" id="PTHR30069:SF53">
    <property type="entry name" value="COLICIN I RECEPTOR-RELATED"/>
    <property type="match status" value="1"/>
</dbReference>
<keyword evidence="9 10" id="KW-0998">Cell outer membrane</keyword>
<dbReference type="Pfam" id="PF07715">
    <property type="entry name" value="Plug"/>
    <property type="match status" value="1"/>
</dbReference>
<evidence type="ECO:0000256" key="3">
    <source>
        <dbReference type="ARBA" id="ARBA00022452"/>
    </source>
</evidence>
<keyword evidence="4 10" id="KW-0812">Transmembrane</keyword>
<evidence type="ECO:0000313" key="15">
    <source>
        <dbReference type="EMBL" id="TWI82957.1"/>
    </source>
</evidence>
<evidence type="ECO:0000259" key="13">
    <source>
        <dbReference type="Pfam" id="PF00593"/>
    </source>
</evidence>
<keyword evidence="6" id="KW-0406">Ion transport</keyword>
<dbReference type="SUPFAM" id="SSF56935">
    <property type="entry name" value="Porins"/>
    <property type="match status" value="1"/>
</dbReference>
<dbReference type="GO" id="GO:0015889">
    <property type="term" value="P:cobalamin transport"/>
    <property type="evidence" value="ECO:0007669"/>
    <property type="project" value="TreeGrafter"/>
</dbReference>